<dbReference type="PRINTS" id="PR00385">
    <property type="entry name" value="P450"/>
</dbReference>
<feature type="transmembrane region" description="Helical" evidence="7">
    <location>
        <begin position="39"/>
        <end position="55"/>
    </location>
</feature>
<evidence type="ECO:0000256" key="2">
    <source>
        <dbReference type="ARBA" id="ARBA00022723"/>
    </source>
</evidence>
<dbReference type="CDD" id="cd11061">
    <property type="entry name" value="CYP67-like"/>
    <property type="match status" value="1"/>
</dbReference>
<accession>A0A0D2D7H4</accession>
<reference evidence="8 9" key="1">
    <citation type="submission" date="2015-01" db="EMBL/GenBank/DDBJ databases">
        <title>The Genome Sequence of Cladophialophora immunda CBS83496.</title>
        <authorList>
            <consortium name="The Broad Institute Genomics Platform"/>
            <person name="Cuomo C."/>
            <person name="de Hoog S."/>
            <person name="Gorbushina A."/>
            <person name="Stielow B."/>
            <person name="Teixiera M."/>
            <person name="Abouelleil A."/>
            <person name="Chapman S.B."/>
            <person name="Priest M."/>
            <person name="Young S.K."/>
            <person name="Wortman J."/>
            <person name="Nusbaum C."/>
            <person name="Birren B."/>
        </authorList>
    </citation>
    <scope>NUCLEOTIDE SEQUENCE [LARGE SCALE GENOMIC DNA]</scope>
    <source>
        <strain evidence="8 9">CBS 83496</strain>
    </source>
</reference>
<evidence type="ECO:0000256" key="7">
    <source>
        <dbReference type="SAM" id="Phobius"/>
    </source>
</evidence>
<feature type="binding site" description="axial binding residue" evidence="5">
    <location>
        <position position="462"/>
    </location>
    <ligand>
        <name>heme</name>
        <dbReference type="ChEBI" id="CHEBI:30413"/>
    </ligand>
    <ligandPart>
        <name>Fe</name>
        <dbReference type="ChEBI" id="CHEBI:18248"/>
    </ligandPart>
</feature>
<keyword evidence="4 5" id="KW-0408">Iron</keyword>
<keyword evidence="7" id="KW-0472">Membrane</keyword>
<evidence type="ECO:0000313" key="8">
    <source>
        <dbReference type="EMBL" id="KIW31689.1"/>
    </source>
</evidence>
<evidence type="ECO:0000256" key="1">
    <source>
        <dbReference type="ARBA" id="ARBA00001971"/>
    </source>
</evidence>
<dbReference type="InterPro" id="IPR001128">
    <property type="entry name" value="Cyt_P450"/>
</dbReference>
<comment type="similarity">
    <text evidence="6">Belongs to the cytochrome P450 family.</text>
</comment>
<dbReference type="AlphaFoldDB" id="A0A0D2D7H4"/>
<dbReference type="SUPFAM" id="SSF48264">
    <property type="entry name" value="Cytochrome P450"/>
    <property type="match status" value="1"/>
</dbReference>
<dbReference type="InterPro" id="IPR002401">
    <property type="entry name" value="Cyt_P450_E_grp-I"/>
</dbReference>
<dbReference type="InterPro" id="IPR017972">
    <property type="entry name" value="Cyt_P450_CS"/>
</dbReference>
<dbReference type="Pfam" id="PF00067">
    <property type="entry name" value="p450"/>
    <property type="match status" value="1"/>
</dbReference>
<dbReference type="PRINTS" id="PR00463">
    <property type="entry name" value="EP450I"/>
</dbReference>
<evidence type="ECO:0000313" key="9">
    <source>
        <dbReference type="Proteomes" id="UP000054466"/>
    </source>
</evidence>
<dbReference type="GO" id="GO:0004497">
    <property type="term" value="F:monooxygenase activity"/>
    <property type="evidence" value="ECO:0007669"/>
    <property type="project" value="UniProtKB-KW"/>
</dbReference>
<keyword evidence="6" id="KW-0503">Monooxygenase</keyword>
<proteinExistence type="inferred from homology"/>
<dbReference type="EMBL" id="KN847041">
    <property type="protein sequence ID" value="KIW31689.1"/>
    <property type="molecule type" value="Genomic_DNA"/>
</dbReference>
<gene>
    <name evidence="8" type="ORF">PV07_03294</name>
</gene>
<protein>
    <submittedName>
        <fullName evidence="8">Uncharacterized protein</fullName>
    </submittedName>
</protein>
<dbReference type="STRING" id="569365.A0A0D2D7H4"/>
<evidence type="ECO:0000256" key="4">
    <source>
        <dbReference type="ARBA" id="ARBA00023004"/>
    </source>
</evidence>
<name>A0A0D2D7H4_9EURO</name>
<dbReference type="Gene3D" id="1.10.630.10">
    <property type="entry name" value="Cytochrome P450"/>
    <property type="match status" value="1"/>
</dbReference>
<dbReference type="PANTHER" id="PTHR24305:SF172">
    <property type="entry name" value="P450, PUTATIVE (EUROFUNG)-RELATED"/>
    <property type="match status" value="1"/>
</dbReference>
<dbReference type="GO" id="GO:0016705">
    <property type="term" value="F:oxidoreductase activity, acting on paired donors, with incorporation or reduction of molecular oxygen"/>
    <property type="evidence" value="ECO:0007669"/>
    <property type="project" value="InterPro"/>
</dbReference>
<feature type="transmembrane region" description="Helical" evidence="7">
    <location>
        <begin position="6"/>
        <end position="27"/>
    </location>
</feature>
<sequence>MILLWLIPACLATLLLFVVVEHVAIYLSDPKGLRRYHNLNLLCGITNLGYILHLWRGDVFRTRELTEAHRRHKVVRLGPNALSFGDLRAIKDIYGHGTPCSKGDMYSVPAGEHRSILDSVDKQEHAEKRRRLAAAFATKHLEAWEWKVVDKCEMLVAQLDRRCVPSLKEGIVDTEMVDLRKWTNLFTVEAIADIALSERLGMLEAGDDKILALEKNGMTREVSFINSLHGLGRSIAPIVWSGRAYGLLKRVVPVFSTSFQKEQAKNTTYDDIVRWLVQNRIRRQIKGEALDDFFASLWHDKQGHVTNLQVGEIEAEVSVFMNAGSDTTAIALTHVLYYLLKNPEKLAKLQKELDQSLGQQDAIPSYGAVKNLPYLRACLDESLRLSPPVSFGLERKTPPEGTTIAGQWVAGNTLVSVPAYTAHRDPVVFPEPDKFVPERWLVDGAKEIQKYFISFSAGARGCIGRNITYIEQFMLIATLVQRYDLALPYKDWELTWEERFNLWPCALPLRISRRCNKD</sequence>
<evidence type="ECO:0000256" key="6">
    <source>
        <dbReference type="RuleBase" id="RU000461"/>
    </source>
</evidence>
<dbReference type="GO" id="GO:0005506">
    <property type="term" value="F:iron ion binding"/>
    <property type="evidence" value="ECO:0007669"/>
    <property type="project" value="InterPro"/>
</dbReference>
<evidence type="ECO:0000256" key="3">
    <source>
        <dbReference type="ARBA" id="ARBA00023002"/>
    </source>
</evidence>
<keyword evidence="7" id="KW-0812">Transmembrane</keyword>
<dbReference type="InterPro" id="IPR050121">
    <property type="entry name" value="Cytochrome_P450_monoxygenase"/>
</dbReference>
<evidence type="ECO:0000256" key="5">
    <source>
        <dbReference type="PIRSR" id="PIRSR602401-1"/>
    </source>
</evidence>
<dbReference type="RefSeq" id="XP_016251905.1">
    <property type="nucleotide sequence ID" value="XM_016390003.1"/>
</dbReference>
<organism evidence="8 9">
    <name type="scientific">Cladophialophora immunda</name>
    <dbReference type="NCBI Taxonomy" id="569365"/>
    <lineage>
        <taxon>Eukaryota</taxon>
        <taxon>Fungi</taxon>
        <taxon>Dikarya</taxon>
        <taxon>Ascomycota</taxon>
        <taxon>Pezizomycotina</taxon>
        <taxon>Eurotiomycetes</taxon>
        <taxon>Chaetothyriomycetidae</taxon>
        <taxon>Chaetothyriales</taxon>
        <taxon>Herpotrichiellaceae</taxon>
        <taxon>Cladophialophora</taxon>
    </lineage>
</organism>
<dbReference type="OrthoDB" id="2789670at2759"/>
<dbReference type="GO" id="GO:0020037">
    <property type="term" value="F:heme binding"/>
    <property type="evidence" value="ECO:0007669"/>
    <property type="project" value="InterPro"/>
</dbReference>
<keyword evidence="2 5" id="KW-0479">Metal-binding</keyword>
<keyword evidence="7" id="KW-1133">Transmembrane helix</keyword>
<dbReference type="GeneID" id="27342488"/>
<dbReference type="PANTHER" id="PTHR24305">
    <property type="entry name" value="CYTOCHROME P450"/>
    <property type="match status" value="1"/>
</dbReference>
<keyword evidence="3 6" id="KW-0560">Oxidoreductase</keyword>
<dbReference type="InterPro" id="IPR036396">
    <property type="entry name" value="Cyt_P450_sf"/>
</dbReference>
<comment type="cofactor">
    <cofactor evidence="1 5">
        <name>heme</name>
        <dbReference type="ChEBI" id="CHEBI:30413"/>
    </cofactor>
</comment>
<keyword evidence="5 6" id="KW-0349">Heme</keyword>
<keyword evidence="9" id="KW-1185">Reference proteome</keyword>
<dbReference type="HOGENOM" id="CLU_001570_14_0_1"/>
<dbReference type="VEuPathDB" id="FungiDB:PV07_03294"/>
<dbReference type="Proteomes" id="UP000054466">
    <property type="component" value="Unassembled WGS sequence"/>
</dbReference>
<dbReference type="PROSITE" id="PS00086">
    <property type="entry name" value="CYTOCHROME_P450"/>
    <property type="match status" value="1"/>
</dbReference>